<feature type="region of interest" description="Disordered" evidence="1">
    <location>
        <begin position="26"/>
        <end position="50"/>
    </location>
</feature>
<dbReference type="Proteomes" id="UP000604825">
    <property type="component" value="Unassembled WGS sequence"/>
</dbReference>
<comment type="caution">
    <text evidence="3">The sequence shown here is derived from an EMBL/GenBank/DDBJ whole genome shotgun (WGS) entry which is preliminary data.</text>
</comment>
<evidence type="ECO:0000313" key="3">
    <source>
        <dbReference type="EMBL" id="CAD6215289.1"/>
    </source>
</evidence>
<dbReference type="GO" id="GO:0046983">
    <property type="term" value="F:protein dimerization activity"/>
    <property type="evidence" value="ECO:0007669"/>
    <property type="project" value="InterPro"/>
</dbReference>
<sequence>MGHGSPCWRPPLAQAWQSLSGGRRYAGSLGRGGARAEAGSPCQRPLADRRRRRSARSAWTPWSPAPRFADVPVCLLASRRHLDGLGVDADALRCRHICSASSLATAAPSSAAAGPSDTADVLMGNIDDDLDPSLLFSAAGRVVDPYRSRLDPEMVEALICTKDWVVAARKDSKIVGSVMGVLEAGNKEVDEDDNEEAEDLGSDPD</sequence>
<dbReference type="EMBL" id="CAJGYO010000002">
    <property type="protein sequence ID" value="CAD6215289.1"/>
    <property type="molecule type" value="Genomic_DNA"/>
</dbReference>
<reference evidence="3" key="1">
    <citation type="submission" date="2020-10" db="EMBL/GenBank/DDBJ databases">
        <authorList>
            <person name="Han B."/>
            <person name="Lu T."/>
            <person name="Zhao Q."/>
            <person name="Huang X."/>
            <person name="Zhao Y."/>
        </authorList>
    </citation>
    <scope>NUCLEOTIDE SEQUENCE</scope>
</reference>
<protein>
    <recommendedName>
        <fullName evidence="2">HAT C-terminal dimerisation domain-containing protein</fullName>
    </recommendedName>
</protein>
<dbReference type="AlphaFoldDB" id="A0A811N0B7"/>
<feature type="compositionally biased region" description="Acidic residues" evidence="1">
    <location>
        <begin position="189"/>
        <end position="205"/>
    </location>
</feature>
<feature type="domain" description="HAT C-terminal dimerisation" evidence="2">
    <location>
        <begin position="135"/>
        <end position="165"/>
    </location>
</feature>
<proteinExistence type="predicted"/>
<keyword evidence="4" id="KW-1185">Reference proteome</keyword>
<name>A0A811N0B7_9POAL</name>
<evidence type="ECO:0000313" key="4">
    <source>
        <dbReference type="Proteomes" id="UP000604825"/>
    </source>
</evidence>
<evidence type="ECO:0000259" key="2">
    <source>
        <dbReference type="Pfam" id="PF05699"/>
    </source>
</evidence>
<accession>A0A811N0B7</accession>
<feature type="region of interest" description="Disordered" evidence="1">
    <location>
        <begin position="185"/>
        <end position="205"/>
    </location>
</feature>
<gene>
    <name evidence="3" type="ORF">NCGR_LOCUS10553</name>
</gene>
<dbReference type="InterPro" id="IPR008906">
    <property type="entry name" value="HATC_C_dom"/>
</dbReference>
<organism evidence="3 4">
    <name type="scientific">Miscanthus lutarioriparius</name>
    <dbReference type="NCBI Taxonomy" id="422564"/>
    <lineage>
        <taxon>Eukaryota</taxon>
        <taxon>Viridiplantae</taxon>
        <taxon>Streptophyta</taxon>
        <taxon>Embryophyta</taxon>
        <taxon>Tracheophyta</taxon>
        <taxon>Spermatophyta</taxon>
        <taxon>Magnoliopsida</taxon>
        <taxon>Liliopsida</taxon>
        <taxon>Poales</taxon>
        <taxon>Poaceae</taxon>
        <taxon>PACMAD clade</taxon>
        <taxon>Panicoideae</taxon>
        <taxon>Andropogonodae</taxon>
        <taxon>Andropogoneae</taxon>
        <taxon>Saccharinae</taxon>
        <taxon>Miscanthus</taxon>
    </lineage>
</organism>
<evidence type="ECO:0000256" key="1">
    <source>
        <dbReference type="SAM" id="MobiDB-lite"/>
    </source>
</evidence>
<dbReference type="Pfam" id="PF05699">
    <property type="entry name" value="Dimer_Tnp_hAT"/>
    <property type="match status" value="1"/>
</dbReference>